<dbReference type="Gene3D" id="3.30.2310.20">
    <property type="entry name" value="RelE-like"/>
    <property type="match status" value="1"/>
</dbReference>
<accession>A0A560EX99</accession>
<evidence type="ECO:0000313" key="2">
    <source>
        <dbReference type="Proteomes" id="UP000319859"/>
    </source>
</evidence>
<dbReference type="EMBL" id="VITN01000018">
    <property type="protein sequence ID" value="TWB14012.1"/>
    <property type="molecule type" value="Genomic_DNA"/>
</dbReference>
<evidence type="ECO:0000313" key="1">
    <source>
        <dbReference type="EMBL" id="TWB14012.1"/>
    </source>
</evidence>
<sequence>MIKSTKGKISQAVLTGTLTKGFPADLVRAAQRKLAILHAAITVDDLRIPPGNRLEKLSGDREGQHSIRINDQWRVCFRWDGQDAHDVEIVDYH</sequence>
<dbReference type="PANTHER" id="PTHR40266">
    <property type="entry name" value="TOXIN HIGB-1"/>
    <property type="match status" value="1"/>
</dbReference>
<dbReference type="Proteomes" id="UP000319859">
    <property type="component" value="Unassembled WGS sequence"/>
</dbReference>
<comment type="caution">
    <text evidence="1">The sequence shown here is derived from an EMBL/GenBank/DDBJ whole genome shotgun (WGS) entry which is preliminary data.</text>
</comment>
<reference evidence="1 2" key="1">
    <citation type="submission" date="2019-06" db="EMBL/GenBank/DDBJ databases">
        <title>Genomic Encyclopedia of Type Strains, Phase IV (KMG-V): Genome sequencing to study the core and pangenomes of soil and plant-associated prokaryotes.</title>
        <authorList>
            <person name="Whitman W."/>
        </authorList>
    </citation>
    <scope>NUCLEOTIDE SEQUENCE [LARGE SCALE GENOMIC DNA]</scope>
    <source>
        <strain evidence="1 2">BR 11880</strain>
    </source>
</reference>
<dbReference type="PANTHER" id="PTHR40266:SF2">
    <property type="entry name" value="TOXIN HIGB-1"/>
    <property type="match status" value="1"/>
</dbReference>
<protein>
    <submittedName>
        <fullName evidence="1">Proteic killer suppression protein</fullName>
    </submittedName>
</protein>
<name>A0A560EX99_9PROT</name>
<proteinExistence type="predicted"/>
<dbReference type="OrthoDB" id="9801102at2"/>
<dbReference type="RefSeq" id="WP_145752489.1">
    <property type="nucleotide sequence ID" value="NZ_VITN01000018.1"/>
</dbReference>
<dbReference type="SUPFAM" id="SSF143011">
    <property type="entry name" value="RelE-like"/>
    <property type="match status" value="1"/>
</dbReference>
<organism evidence="1 2">
    <name type="scientific">Nitrospirillum amazonense</name>
    <dbReference type="NCBI Taxonomy" id="28077"/>
    <lineage>
        <taxon>Bacteria</taxon>
        <taxon>Pseudomonadati</taxon>
        <taxon>Pseudomonadota</taxon>
        <taxon>Alphaproteobacteria</taxon>
        <taxon>Rhodospirillales</taxon>
        <taxon>Azospirillaceae</taxon>
        <taxon>Nitrospirillum</taxon>
    </lineage>
</organism>
<gene>
    <name evidence="1" type="ORF">FBZ89_11863</name>
</gene>
<dbReference type="AlphaFoldDB" id="A0A560EX99"/>
<dbReference type="Pfam" id="PF05015">
    <property type="entry name" value="HigB-like_toxin"/>
    <property type="match status" value="1"/>
</dbReference>
<dbReference type="InterPro" id="IPR035093">
    <property type="entry name" value="RelE/ParE_toxin_dom_sf"/>
</dbReference>
<dbReference type="InterPro" id="IPR007711">
    <property type="entry name" value="HigB-1"/>
</dbReference>